<accession>A0A918IAS7</accession>
<feature type="transmembrane region" description="Helical" evidence="5">
    <location>
        <begin position="59"/>
        <end position="80"/>
    </location>
</feature>
<feature type="transmembrane region" description="Helical" evidence="5">
    <location>
        <begin position="154"/>
        <end position="174"/>
    </location>
</feature>
<keyword evidence="5" id="KW-1133">Transmembrane helix</keyword>
<feature type="domain" description="Signal transduction histidine kinase subgroup 3 dimerisation and phosphoacceptor" evidence="6">
    <location>
        <begin position="199"/>
        <end position="264"/>
    </location>
</feature>
<dbReference type="GO" id="GO:0016020">
    <property type="term" value="C:membrane"/>
    <property type="evidence" value="ECO:0007669"/>
    <property type="project" value="InterPro"/>
</dbReference>
<evidence type="ECO:0000259" key="6">
    <source>
        <dbReference type="Pfam" id="PF07730"/>
    </source>
</evidence>
<sequence>MPDAFRRTESPADAEGSPHTSVHPALAPRLARAIMIVVLCCYCAIVILNVLTYDTSGTAKFVICIGVVLVEFGLQFTLTSPSARAWPLRRRLVTLAAQAVLTYLPVVWFGLNWGSMQGPLAATILLTLPNRVAWPLFGLVLVGSPVYPTISLGALYGTYVGLSILLGGLVIYGLTRLTDLVRQLHDTREQLARMAVTQERLRFARDLHDLLGYSLSTITLKGELVSRLIATRPELASDETTSLLFVARQALADVRLVSRGYRDMSLRDEAESAAQVLMSAEVRTEVDVRVERLHPVVDTVLATALREGVTNILRHSKAEICTIKATSGTETVLLTLVNDGVANGGEPDTRSGGGSGLGNLRTRLTDIGGELTAGVDEEGLFRLVARAPLQPRKGEARAGTGGDAPDPERSEA</sequence>
<evidence type="ECO:0000256" key="1">
    <source>
        <dbReference type="ARBA" id="ARBA00022679"/>
    </source>
</evidence>
<evidence type="ECO:0000256" key="4">
    <source>
        <dbReference type="SAM" id="MobiDB-lite"/>
    </source>
</evidence>
<proteinExistence type="predicted"/>
<name>A0A918IAS7_9ACTN</name>
<dbReference type="AlphaFoldDB" id="A0A918IAS7"/>
<keyword evidence="2" id="KW-0418">Kinase</keyword>
<feature type="transmembrane region" description="Helical" evidence="5">
    <location>
        <begin position="131"/>
        <end position="147"/>
    </location>
</feature>
<dbReference type="InterPro" id="IPR036890">
    <property type="entry name" value="HATPase_C_sf"/>
</dbReference>
<dbReference type="EMBL" id="BMTD01000004">
    <property type="protein sequence ID" value="GGU89526.1"/>
    <property type="molecule type" value="Genomic_DNA"/>
</dbReference>
<feature type="transmembrane region" description="Helical" evidence="5">
    <location>
        <begin position="33"/>
        <end position="53"/>
    </location>
</feature>
<evidence type="ECO:0000313" key="7">
    <source>
        <dbReference type="EMBL" id="GGU89526.1"/>
    </source>
</evidence>
<dbReference type="Pfam" id="PF07730">
    <property type="entry name" value="HisKA_3"/>
    <property type="match status" value="1"/>
</dbReference>
<feature type="region of interest" description="Disordered" evidence="4">
    <location>
        <begin position="1"/>
        <end position="22"/>
    </location>
</feature>
<dbReference type="InterPro" id="IPR011712">
    <property type="entry name" value="Sig_transdc_His_kin_sub3_dim/P"/>
</dbReference>
<keyword evidence="8" id="KW-1185">Reference proteome</keyword>
<dbReference type="InterPro" id="IPR050482">
    <property type="entry name" value="Sensor_HK_TwoCompSys"/>
</dbReference>
<keyword evidence="5" id="KW-0812">Transmembrane</keyword>
<keyword evidence="1" id="KW-0808">Transferase</keyword>
<dbReference type="GO" id="GO:0000155">
    <property type="term" value="F:phosphorelay sensor kinase activity"/>
    <property type="evidence" value="ECO:0007669"/>
    <property type="project" value="InterPro"/>
</dbReference>
<reference evidence="7" key="1">
    <citation type="journal article" date="2014" name="Int. J. Syst. Evol. Microbiol.">
        <title>Complete genome sequence of Corynebacterium casei LMG S-19264T (=DSM 44701T), isolated from a smear-ripened cheese.</title>
        <authorList>
            <consortium name="US DOE Joint Genome Institute (JGI-PGF)"/>
            <person name="Walter F."/>
            <person name="Albersmeier A."/>
            <person name="Kalinowski J."/>
            <person name="Ruckert C."/>
        </authorList>
    </citation>
    <scope>NUCLEOTIDE SEQUENCE</scope>
    <source>
        <strain evidence="7">JCM 4369</strain>
    </source>
</reference>
<evidence type="ECO:0000313" key="8">
    <source>
        <dbReference type="Proteomes" id="UP000618795"/>
    </source>
</evidence>
<dbReference type="PANTHER" id="PTHR24421:SF63">
    <property type="entry name" value="SENSOR HISTIDINE KINASE DESK"/>
    <property type="match status" value="1"/>
</dbReference>
<gene>
    <name evidence="7" type="ORF">GCM10010260_24650</name>
</gene>
<dbReference type="GO" id="GO:0046983">
    <property type="term" value="F:protein dimerization activity"/>
    <property type="evidence" value="ECO:0007669"/>
    <property type="project" value="InterPro"/>
</dbReference>
<feature type="transmembrane region" description="Helical" evidence="5">
    <location>
        <begin position="92"/>
        <end position="111"/>
    </location>
</feature>
<dbReference type="PANTHER" id="PTHR24421">
    <property type="entry name" value="NITRATE/NITRITE SENSOR PROTEIN NARX-RELATED"/>
    <property type="match status" value="1"/>
</dbReference>
<feature type="compositionally biased region" description="Basic and acidic residues" evidence="4">
    <location>
        <begin position="1"/>
        <end position="10"/>
    </location>
</feature>
<dbReference type="Proteomes" id="UP000618795">
    <property type="component" value="Unassembled WGS sequence"/>
</dbReference>
<evidence type="ECO:0000256" key="5">
    <source>
        <dbReference type="SAM" id="Phobius"/>
    </source>
</evidence>
<keyword evidence="3" id="KW-0902">Two-component regulatory system</keyword>
<evidence type="ECO:0000256" key="2">
    <source>
        <dbReference type="ARBA" id="ARBA00022777"/>
    </source>
</evidence>
<feature type="region of interest" description="Disordered" evidence="4">
    <location>
        <begin position="386"/>
        <end position="412"/>
    </location>
</feature>
<comment type="caution">
    <text evidence="7">The sequence shown here is derived from an EMBL/GenBank/DDBJ whole genome shotgun (WGS) entry which is preliminary data.</text>
</comment>
<protein>
    <recommendedName>
        <fullName evidence="6">Signal transduction histidine kinase subgroup 3 dimerisation and phosphoacceptor domain-containing protein</fullName>
    </recommendedName>
</protein>
<organism evidence="7 8">
    <name type="scientific">Streptomyces filipinensis</name>
    <dbReference type="NCBI Taxonomy" id="66887"/>
    <lineage>
        <taxon>Bacteria</taxon>
        <taxon>Bacillati</taxon>
        <taxon>Actinomycetota</taxon>
        <taxon>Actinomycetes</taxon>
        <taxon>Kitasatosporales</taxon>
        <taxon>Streptomycetaceae</taxon>
        <taxon>Streptomyces</taxon>
    </lineage>
</organism>
<reference evidence="7" key="2">
    <citation type="submission" date="2020-09" db="EMBL/GenBank/DDBJ databases">
        <authorList>
            <person name="Sun Q."/>
            <person name="Ohkuma M."/>
        </authorList>
    </citation>
    <scope>NUCLEOTIDE SEQUENCE</scope>
    <source>
        <strain evidence="7">JCM 4369</strain>
    </source>
</reference>
<evidence type="ECO:0000256" key="3">
    <source>
        <dbReference type="ARBA" id="ARBA00023012"/>
    </source>
</evidence>
<dbReference type="Gene3D" id="1.20.5.1930">
    <property type="match status" value="1"/>
</dbReference>
<dbReference type="Gene3D" id="3.30.565.10">
    <property type="entry name" value="Histidine kinase-like ATPase, C-terminal domain"/>
    <property type="match status" value="1"/>
</dbReference>
<keyword evidence="5" id="KW-0472">Membrane</keyword>
<dbReference type="RefSeq" id="WP_191873362.1">
    <property type="nucleotide sequence ID" value="NZ_BMTD01000004.1"/>
</dbReference>